<keyword evidence="3 5" id="KW-1133">Transmembrane helix</keyword>
<dbReference type="PANTHER" id="PTHR43483:SF3">
    <property type="entry name" value="MEMBRANE TRANSPORTER PROTEIN HI_0806-RELATED"/>
    <property type="match status" value="1"/>
</dbReference>
<dbReference type="Pfam" id="PF01925">
    <property type="entry name" value="TauE"/>
    <property type="match status" value="1"/>
</dbReference>
<reference evidence="6 7" key="1">
    <citation type="submission" date="2019-06" db="EMBL/GenBank/DDBJ databases">
        <title>New taxonomy in bacterial strain CC-CFT640, isolated from vineyard.</title>
        <authorList>
            <person name="Lin S.-Y."/>
            <person name="Tsai C.-F."/>
            <person name="Young C.-C."/>
        </authorList>
    </citation>
    <scope>NUCLEOTIDE SEQUENCE [LARGE SCALE GENOMIC DNA]</scope>
    <source>
        <strain evidence="6 7">CC-CFT640</strain>
    </source>
</reference>
<dbReference type="Proteomes" id="UP000321638">
    <property type="component" value="Unassembled WGS sequence"/>
</dbReference>
<dbReference type="AlphaFoldDB" id="A0A5C8PQF9"/>
<evidence type="ECO:0000313" key="6">
    <source>
        <dbReference type="EMBL" id="TXL76802.1"/>
    </source>
</evidence>
<accession>A0A5C8PQF9</accession>
<comment type="similarity">
    <text evidence="5">Belongs to the 4-toluene sulfonate uptake permease (TSUP) (TC 2.A.102) family.</text>
</comment>
<protein>
    <recommendedName>
        <fullName evidence="5">Probable membrane transporter protein</fullName>
    </recommendedName>
</protein>
<name>A0A5C8PQF9_9HYPH</name>
<organism evidence="6 7">
    <name type="scientific">Vineibacter terrae</name>
    <dbReference type="NCBI Taxonomy" id="2586908"/>
    <lineage>
        <taxon>Bacteria</taxon>
        <taxon>Pseudomonadati</taxon>
        <taxon>Pseudomonadota</taxon>
        <taxon>Alphaproteobacteria</taxon>
        <taxon>Hyphomicrobiales</taxon>
        <taxon>Vineibacter</taxon>
    </lineage>
</organism>
<feature type="transmembrane region" description="Helical" evidence="5">
    <location>
        <begin position="189"/>
        <end position="207"/>
    </location>
</feature>
<evidence type="ECO:0000256" key="4">
    <source>
        <dbReference type="ARBA" id="ARBA00023136"/>
    </source>
</evidence>
<feature type="transmembrane region" description="Helical" evidence="5">
    <location>
        <begin position="125"/>
        <end position="151"/>
    </location>
</feature>
<evidence type="ECO:0000256" key="2">
    <source>
        <dbReference type="ARBA" id="ARBA00022692"/>
    </source>
</evidence>
<dbReference type="PANTHER" id="PTHR43483">
    <property type="entry name" value="MEMBRANE TRANSPORTER PROTEIN HI_0806-RELATED"/>
    <property type="match status" value="1"/>
</dbReference>
<evidence type="ECO:0000256" key="1">
    <source>
        <dbReference type="ARBA" id="ARBA00004141"/>
    </source>
</evidence>
<keyword evidence="4 5" id="KW-0472">Membrane</keyword>
<proteinExistence type="inferred from homology"/>
<keyword evidence="2 5" id="KW-0812">Transmembrane</keyword>
<comment type="subcellular location">
    <subcellularLocation>
        <location evidence="5">Cell membrane</location>
        <topology evidence="5">Multi-pass membrane protein</topology>
    </subcellularLocation>
    <subcellularLocation>
        <location evidence="1">Membrane</location>
        <topology evidence="1">Multi-pass membrane protein</topology>
    </subcellularLocation>
</comment>
<feature type="transmembrane region" description="Helical" evidence="5">
    <location>
        <begin position="219"/>
        <end position="239"/>
    </location>
</feature>
<gene>
    <name evidence="6" type="ORF">FHP25_11490</name>
</gene>
<dbReference type="InterPro" id="IPR002781">
    <property type="entry name" value="TM_pro_TauE-like"/>
</dbReference>
<dbReference type="GO" id="GO:0005886">
    <property type="term" value="C:plasma membrane"/>
    <property type="evidence" value="ECO:0007669"/>
    <property type="project" value="UniProtKB-SubCell"/>
</dbReference>
<evidence type="ECO:0000256" key="3">
    <source>
        <dbReference type="ARBA" id="ARBA00022989"/>
    </source>
</evidence>
<dbReference type="RefSeq" id="WP_147847066.1">
    <property type="nucleotide sequence ID" value="NZ_VDUZ01000010.1"/>
</dbReference>
<keyword evidence="7" id="KW-1185">Reference proteome</keyword>
<feature type="transmembrane region" description="Helical" evidence="5">
    <location>
        <begin position="94"/>
        <end position="113"/>
    </location>
</feature>
<dbReference type="EMBL" id="VDUZ01000010">
    <property type="protein sequence ID" value="TXL76802.1"/>
    <property type="molecule type" value="Genomic_DNA"/>
</dbReference>
<feature type="transmembrane region" description="Helical" evidence="5">
    <location>
        <begin position="41"/>
        <end position="59"/>
    </location>
</feature>
<comment type="caution">
    <text evidence="6">The sequence shown here is derived from an EMBL/GenBank/DDBJ whole genome shotgun (WGS) entry which is preliminary data.</text>
</comment>
<evidence type="ECO:0000313" key="7">
    <source>
        <dbReference type="Proteomes" id="UP000321638"/>
    </source>
</evidence>
<feature type="transmembrane region" description="Helical" evidence="5">
    <location>
        <begin position="66"/>
        <end position="88"/>
    </location>
</feature>
<sequence length="242" mass="25394">MDLVLVLGLGLLAGTIAGVVGTGSSIILIPALVLQYGPQQAIPIMAVAALMANISRVLVWWREIDWAACAAYALTGAPAAVLGARTLLVLPADIVDGVLGAFFLVMIPVRRWADRKALRLNRWHLAVAGAVIGYLTGIVASTGPLSVPVFLGYGLVKGAFLATEAAGSLAIFASKTVAFQQFGALPLDAVLKGLVIGTSLMIGALIAKQIVTRLDARHFRILMDAVMLFSGLSLIWMAVTRH</sequence>
<evidence type="ECO:0000256" key="5">
    <source>
        <dbReference type="RuleBase" id="RU363041"/>
    </source>
</evidence>
<dbReference type="OrthoDB" id="7860953at2"/>
<keyword evidence="5" id="KW-1003">Cell membrane</keyword>